<dbReference type="PANTHER" id="PTHR36836:SF1">
    <property type="entry name" value="COLANIC ACID BIOSYNTHESIS PROTEIN WCAK"/>
    <property type="match status" value="1"/>
</dbReference>
<dbReference type="OrthoDB" id="624106at2"/>
<keyword evidence="3" id="KW-1185">Reference proteome</keyword>
<dbReference type="Proteomes" id="UP000298616">
    <property type="component" value="Chromosome"/>
</dbReference>
<dbReference type="KEGG" id="fpf:DCC35_17995"/>
<reference evidence="2 3" key="1">
    <citation type="submission" date="2018-04" db="EMBL/GenBank/DDBJ databases">
        <title>Complete genome uncultured novel isolate.</title>
        <authorList>
            <person name="Merlino G."/>
        </authorList>
    </citation>
    <scope>NUCLEOTIDE SEQUENCE [LARGE SCALE GENOMIC DNA]</scope>
    <source>
        <strain evidence="3">R1DC9</strain>
    </source>
</reference>
<gene>
    <name evidence="2" type="ORF">DCC35_17995</name>
</gene>
<evidence type="ECO:0000313" key="2">
    <source>
        <dbReference type="EMBL" id="QCK16486.1"/>
    </source>
</evidence>
<sequence>MSDKILIKGYYGFGNFGDDVLMVTTINLIKSIKKDSELHIFSNSESNQYLNKLIDYEFKVVNWENTGNYSYLVHGGGGTYFDFKKGSFKNLVINSFIKTIGIKNYSTFFTYLKRIMGRPILSFKKRLGIGIGVGSFTSTSRKFRDAAVELGTFDFLAVRDDRSLKRINEMNLKTNPFRGIDLAFLKKYWLPNTVETDLYTDARKIGFILRHWDGDDQYLNALLKDVKNLKDKGYEISLILFDKNHDKGLLDFRRYFDEVLIWDPWVDQCDLNWFLQKLKEYTVLVTSRAHGAIIPAMLGIPSVIIELEEKLRNVHEMLKNSSKLIKINQLGKGELPIIVDEYISDIIKIKTKTQKDISYNENQAGAMIAAFFDNFELKDE</sequence>
<protein>
    <recommendedName>
        <fullName evidence="1">Polysaccharide pyruvyl transferase domain-containing protein</fullName>
    </recommendedName>
</protein>
<organism evidence="2 3">
    <name type="scientific">Mangrovivirga cuniculi</name>
    <dbReference type="NCBI Taxonomy" id="2715131"/>
    <lineage>
        <taxon>Bacteria</taxon>
        <taxon>Pseudomonadati</taxon>
        <taxon>Bacteroidota</taxon>
        <taxon>Cytophagia</taxon>
        <taxon>Cytophagales</taxon>
        <taxon>Mangrovivirgaceae</taxon>
        <taxon>Mangrovivirga</taxon>
    </lineage>
</organism>
<dbReference type="AlphaFoldDB" id="A0A4D7JWG7"/>
<accession>A0A4D7JWG7</accession>
<evidence type="ECO:0000259" key="1">
    <source>
        <dbReference type="Pfam" id="PF04230"/>
    </source>
</evidence>
<dbReference type="EMBL" id="CP028923">
    <property type="protein sequence ID" value="QCK16486.1"/>
    <property type="molecule type" value="Genomic_DNA"/>
</dbReference>
<dbReference type="InterPro" id="IPR007345">
    <property type="entry name" value="Polysacch_pyruvyl_Trfase"/>
</dbReference>
<proteinExistence type="predicted"/>
<dbReference type="RefSeq" id="WP_137092075.1">
    <property type="nucleotide sequence ID" value="NZ_CP028923.1"/>
</dbReference>
<name>A0A4D7JWG7_9BACT</name>
<dbReference type="PANTHER" id="PTHR36836">
    <property type="entry name" value="COLANIC ACID BIOSYNTHESIS PROTEIN WCAK"/>
    <property type="match status" value="1"/>
</dbReference>
<dbReference type="Pfam" id="PF04230">
    <property type="entry name" value="PS_pyruv_trans"/>
    <property type="match status" value="1"/>
</dbReference>
<evidence type="ECO:0000313" key="3">
    <source>
        <dbReference type="Proteomes" id="UP000298616"/>
    </source>
</evidence>
<feature type="domain" description="Polysaccharide pyruvyl transferase" evidence="1">
    <location>
        <begin position="15"/>
        <end position="306"/>
    </location>
</feature>